<evidence type="ECO:0000313" key="4">
    <source>
        <dbReference type="Proteomes" id="UP000822688"/>
    </source>
</evidence>
<evidence type="ECO:0000256" key="2">
    <source>
        <dbReference type="SAM" id="Phobius"/>
    </source>
</evidence>
<dbReference type="PANTHER" id="PTHR37716">
    <property type="entry name" value="OS07G0568900 PROTEIN"/>
    <property type="match status" value="1"/>
</dbReference>
<dbReference type="PANTHER" id="PTHR37716:SF1">
    <property type="entry name" value="OS07G0568900 PROTEIN"/>
    <property type="match status" value="1"/>
</dbReference>
<comment type="caution">
    <text evidence="3">The sequence shown here is derived from an EMBL/GenBank/DDBJ whole genome shotgun (WGS) entry which is preliminary data.</text>
</comment>
<keyword evidence="2" id="KW-0812">Transmembrane</keyword>
<feature type="transmembrane region" description="Helical" evidence="2">
    <location>
        <begin position="133"/>
        <end position="157"/>
    </location>
</feature>
<feature type="region of interest" description="Disordered" evidence="1">
    <location>
        <begin position="102"/>
        <end position="125"/>
    </location>
</feature>
<feature type="region of interest" description="Disordered" evidence="1">
    <location>
        <begin position="57"/>
        <end position="88"/>
    </location>
</feature>
<evidence type="ECO:0000313" key="3">
    <source>
        <dbReference type="EMBL" id="KAG0579591.1"/>
    </source>
</evidence>
<sequence>MATIVVTPCLADANAGALCHHRPSLQQLRGPQQMRNCAIPLRSGLFGLSRKVVRGSEFTRRSLQGGPRADSETEGNPSRAEGNGRLSGLDELDNQLRSLSSSDNLVSDAKPTSNGNVETPPTREERKRVDWPVFGEGFVLFVSGGLILLTILNNILFKLFLGPPVPRIPLEGLEIPRLGTELPEQPPSDSPRPQRYKLRSYNDPKYLQQFAPSPKTDKPLS</sequence>
<evidence type="ECO:0000256" key="1">
    <source>
        <dbReference type="SAM" id="MobiDB-lite"/>
    </source>
</evidence>
<protein>
    <submittedName>
        <fullName evidence="3">Uncharacterized protein</fullName>
    </submittedName>
</protein>
<proteinExistence type="predicted"/>
<organism evidence="3 4">
    <name type="scientific">Ceratodon purpureus</name>
    <name type="common">Fire moss</name>
    <name type="synonym">Dicranum purpureum</name>
    <dbReference type="NCBI Taxonomy" id="3225"/>
    <lineage>
        <taxon>Eukaryota</taxon>
        <taxon>Viridiplantae</taxon>
        <taxon>Streptophyta</taxon>
        <taxon>Embryophyta</taxon>
        <taxon>Bryophyta</taxon>
        <taxon>Bryophytina</taxon>
        <taxon>Bryopsida</taxon>
        <taxon>Dicranidae</taxon>
        <taxon>Pseudoditrichales</taxon>
        <taxon>Ditrichaceae</taxon>
        <taxon>Ceratodon</taxon>
    </lineage>
</organism>
<accession>A0A8T0I9Z6</accession>
<feature type="compositionally biased region" description="Polar residues" evidence="1">
    <location>
        <begin position="102"/>
        <end position="119"/>
    </location>
</feature>
<feature type="region of interest" description="Disordered" evidence="1">
    <location>
        <begin position="179"/>
        <end position="221"/>
    </location>
</feature>
<dbReference type="EMBL" id="CM026424">
    <property type="protein sequence ID" value="KAG0579591.1"/>
    <property type="molecule type" value="Genomic_DNA"/>
</dbReference>
<keyword evidence="2" id="KW-1133">Transmembrane helix</keyword>
<name>A0A8T0I9Z6_CERPU</name>
<keyword evidence="2" id="KW-0472">Membrane</keyword>
<keyword evidence="4" id="KW-1185">Reference proteome</keyword>
<dbReference type="AlphaFoldDB" id="A0A8T0I9Z6"/>
<dbReference type="Proteomes" id="UP000822688">
    <property type="component" value="Chromosome 4"/>
</dbReference>
<gene>
    <name evidence="3" type="ORF">KC19_4G109000</name>
</gene>
<reference evidence="3" key="1">
    <citation type="submission" date="2020-06" db="EMBL/GenBank/DDBJ databases">
        <title>WGS assembly of Ceratodon purpureus strain R40.</title>
        <authorList>
            <person name="Carey S.B."/>
            <person name="Jenkins J."/>
            <person name="Shu S."/>
            <person name="Lovell J.T."/>
            <person name="Sreedasyam A."/>
            <person name="Maumus F."/>
            <person name="Tiley G.P."/>
            <person name="Fernandez-Pozo N."/>
            <person name="Barry K."/>
            <person name="Chen C."/>
            <person name="Wang M."/>
            <person name="Lipzen A."/>
            <person name="Daum C."/>
            <person name="Saski C.A."/>
            <person name="Payton A.C."/>
            <person name="Mcbreen J.C."/>
            <person name="Conrad R.E."/>
            <person name="Kollar L.M."/>
            <person name="Olsson S."/>
            <person name="Huttunen S."/>
            <person name="Landis J.B."/>
            <person name="Wickett N.J."/>
            <person name="Johnson M.G."/>
            <person name="Rensing S.A."/>
            <person name="Grimwood J."/>
            <person name="Schmutz J."/>
            <person name="Mcdaniel S.F."/>
        </authorList>
    </citation>
    <scope>NUCLEOTIDE SEQUENCE</scope>
    <source>
        <strain evidence="3">R40</strain>
    </source>
</reference>